<protein>
    <submittedName>
        <fullName evidence="2">Uncharacterized protein</fullName>
    </submittedName>
</protein>
<evidence type="ECO:0000313" key="2">
    <source>
        <dbReference type="EMBL" id="KAJ9132368.1"/>
    </source>
</evidence>
<sequence length="425" mass="45013">MASLGRSFRPPSYLPRGIRAGTAGRSTSTSPELSPAASSSHSEDHFAFSAHTTPRTENPPATGTPGISGSPGAAGERHSHSDHHSQSTNNNFPASTSFTDSSARHGSKPIAIELPAIRKISTAPVSTPPEPLSARGDLPGGYFPLHEDPGKRVHRPHPFHPDVKRGRQRSVSLVAEQMSPFQEGSTAIPVIMSDPAAQPPLMDAINRANPRSNTPVTSYVPMGISDNPLPIGKYYPSNYEQKDNTGSGGGNSNNSRQKHSSLRPPSSTTLAPAKSDSQVPKHKHDSHNRSDSEAKRRLQQYQRDMVAQATLAAREVLGGAAKRGGSSSLAAAGLHGLPLKSMQLGGSIVHKPVSPRLLPLGSPGPVTPMDLEGGEASYLTRGRHVSGPDADRETEEVARAIRAEAERRRREGASSPVVELGPVTF</sequence>
<evidence type="ECO:0000313" key="3">
    <source>
        <dbReference type="Proteomes" id="UP001174694"/>
    </source>
</evidence>
<comment type="caution">
    <text evidence="2">The sequence shown here is derived from an EMBL/GenBank/DDBJ whole genome shotgun (WGS) entry which is preliminary data.</text>
</comment>
<evidence type="ECO:0000256" key="1">
    <source>
        <dbReference type="SAM" id="MobiDB-lite"/>
    </source>
</evidence>
<dbReference type="EMBL" id="JANBVO010000058">
    <property type="protein sequence ID" value="KAJ9132368.1"/>
    <property type="molecule type" value="Genomic_DNA"/>
</dbReference>
<dbReference type="Proteomes" id="UP001174694">
    <property type="component" value="Unassembled WGS sequence"/>
</dbReference>
<keyword evidence="3" id="KW-1185">Reference proteome</keyword>
<name>A0AA38VDM6_9PEZI</name>
<feature type="compositionally biased region" description="Polar residues" evidence="1">
    <location>
        <begin position="263"/>
        <end position="278"/>
    </location>
</feature>
<dbReference type="AlphaFoldDB" id="A0AA38VDM6"/>
<feature type="compositionally biased region" description="Polar residues" evidence="1">
    <location>
        <begin position="86"/>
        <end position="101"/>
    </location>
</feature>
<feature type="region of interest" description="Disordered" evidence="1">
    <location>
        <begin position="233"/>
        <end position="298"/>
    </location>
</feature>
<feature type="compositionally biased region" description="Polar residues" evidence="1">
    <location>
        <begin position="24"/>
        <end position="40"/>
    </location>
</feature>
<gene>
    <name evidence="2" type="ORF">NKR23_g11291</name>
</gene>
<proteinExistence type="predicted"/>
<feature type="compositionally biased region" description="Basic and acidic residues" evidence="1">
    <location>
        <begin position="75"/>
        <end position="85"/>
    </location>
</feature>
<accession>A0AA38VDM6</accession>
<feature type="region of interest" description="Disordered" evidence="1">
    <location>
        <begin position="404"/>
        <end position="425"/>
    </location>
</feature>
<feature type="region of interest" description="Disordered" evidence="1">
    <location>
        <begin position="1"/>
        <end position="105"/>
    </location>
</feature>
<feature type="compositionally biased region" description="Polar residues" evidence="1">
    <location>
        <begin position="50"/>
        <end position="67"/>
    </location>
</feature>
<feature type="compositionally biased region" description="Basic and acidic residues" evidence="1">
    <location>
        <begin position="287"/>
        <end position="296"/>
    </location>
</feature>
<reference evidence="2" key="1">
    <citation type="submission" date="2022-07" db="EMBL/GenBank/DDBJ databases">
        <title>Fungi with potential for degradation of polypropylene.</title>
        <authorList>
            <person name="Gostincar C."/>
        </authorList>
    </citation>
    <scope>NUCLEOTIDE SEQUENCE</scope>
    <source>
        <strain evidence="2">EXF-13308</strain>
    </source>
</reference>
<organism evidence="2 3">
    <name type="scientific">Pleurostoma richardsiae</name>
    <dbReference type="NCBI Taxonomy" id="41990"/>
    <lineage>
        <taxon>Eukaryota</taxon>
        <taxon>Fungi</taxon>
        <taxon>Dikarya</taxon>
        <taxon>Ascomycota</taxon>
        <taxon>Pezizomycotina</taxon>
        <taxon>Sordariomycetes</taxon>
        <taxon>Sordariomycetidae</taxon>
        <taxon>Calosphaeriales</taxon>
        <taxon>Pleurostomataceae</taxon>
        <taxon>Pleurostoma</taxon>
    </lineage>
</organism>